<dbReference type="Proteomes" id="UP000023152">
    <property type="component" value="Unassembled WGS sequence"/>
</dbReference>
<evidence type="ECO:0000313" key="3">
    <source>
        <dbReference type="Proteomes" id="UP000023152"/>
    </source>
</evidence>
<reference evidence="2 3" key="1">
    <citation type="journal article" date="2013" name="Curr. Biol.">
        <title>The Genome of the Foraminiferan Reticulomyxa filosa.</title>
        <authorList>
            <person name="Glockner G."/>
            <person name="Hulsmann N."/>
            <person name="Schleicher M."/>
            <person name="Noegel A.A."/>
            <person name="Eichinger L."/>
            <person name="Gallinger C."/>
            <person name="Pawlowski J."/>
            <person name="Sierra R."/>
            <person name="Euteneuer U."/>
            <person name="Pillet L."/>
            <person name="Moustafa A."/>
            <person name="Platzer M."/>
            <person name="Groth M."/>
            <person name="Szafranski K."/>
            <person name="Schliwa M."/>
        </authorList>
    </citation>
    <scope>NUCLEOTIDE SEQUENCE [LARGE SCALE GENOMIC DNA]</scope>
</reference>
<sequence length="261" mass="30317">MTNTNGCESARVSVIPSNEQNNSSDNNEHKYQSEKNSAMVVQRVLGNESTTKNDITLKPKRLLVFSTTVAHESILARLSLTSASLPSSTNHYTPLPTCQLWLEWNDTYVFIQQLVFLKNIHAYIAKGAERNTQRHKKNKEFIAETAIASFERVNSDNSPCFQNSPWKSEIQTGICVQPGAAQERILYFEFFNNKYKQFLLNHQRHFRMTWKKLKVNDVEENYLLIDIITKSTTNFKKFKQLKKLIKLLNQITKKKEIHFQL</sequence>
<evidence type="ECO:0000256" key="1">
    <source>
        <dbReference type="SAM" id="MobiDB-lite"/>
    </source>
</evidence>
<accession>X6MNJ3</accession>
<name>X6MNJ3_RETFI</name>
<evidence type="ECO:0000313" key="2">
    <source>
        <dbReference type="EMBL" id="ETO15241.1"/>
    </source>
</evidence>
<gene>
    <name evidence="2" type="ORF">RFI_22123</name>
</gene>
<comment type="caution">
    <text evidence="2">The sequence shown here is derived from an EMBL/GenBank/DDBJ whole genome shotgun (WGS) entry which is preliminary data.</text>
</comment>
<protein>
    <submittedName>
        <fullName evidence="2">Uncharacterized protein</fullName>
    </submittedName>
</protein>
<organism evidence="2 3">
    <name type="scientific">Reticulomyxa filosa</name>
    <dbReference type="NCBI Taxonomy" id="46433"/>
    <lineage>
        <taxon>Eukaryota</taxon>
        <taxon>Sar</taxon>
        <taxon>Rhizaria</taxon>
        <taxon>Retaria</taxon>
        <taxon>Foraminifera</taxon>
        <taxon>Monothalamids</taxon>
        <taxon>Reticulomyxidae</taxon>
        <taxon>Reticulomyxa</taxon>
    </lineage>
</organism>
<dbReference type="EMBL" id="ASPP01019334">
    <property type="protein sequence ID" value="ETO15241.1"/>
    <property type="molecule type" value="Genomic_DNA"/>
</dbReference>
<keyword evidence="3" id="KW-1185">Reference proteome</keyword>
<dbReference type="AlphaFoldDB" id="X6MNJ3"/>
<proteinExistence type="predicted"/>
<feature type="region of interest" description="Disordered" evidence="1">
    <location>
        <begin position="1"/>
        <end position="34"/>
    </location>
</feature>